<evidence type="ECO:0000313" key="2">
    <source>
        <dbReference type="Proteomes" id="UP000035740"/>
    </source>
</evidence>
<dbReference type="PANTHER" id="PTHR15496:SF2">
    <property type="entry name" value="GENERAL TRANSCRIPTION FACTOR 3C POLYPEPTIDE 4"/>
    <property type="match status" value="1"/>
</dbReference>
<dbReference type="InterPro" id="IPR036322">
    <property type="entry name" value="WD40_repeat_dom_sf"/>
</dbReference>
<evidence type="ECO:0000313" key="1">
    <source>
        <dbReference type="EMBL" id="KMS96560.1"/>
    </source>
</evidence>
<dbReference type="PANTHER" id="PTHR15496">
    <property type="entry name" value="GENERAL TRANSCRIPTION FACTOR 3C POLYPEPTIDE 4 FAMILY"/>
    <property type="match status" value="1"/>
</dbReference>
<dbReference type="GO" id="GO:0006384">
    <property type="term" value="P:transcription initiation at RNA polymerase III promoter"/>
    <property type="evidence" value="ECO:0007669"/>
    <property type="project" value="InterPro"/>
</dbReference>
<dbReference type="GO" id="GO:0004402">
    <property type="term" value="F:histone acetyltransferase activity"/>
    <property type="evidence" value="ECO:0007669"/>
    <property type="project" value="InterPro"/>
</dbReference>
<dbReference type="OrthoDB" id="6021743at2759"/>
<dbReference type="Gene3D" id="2.130.10.10">
    <property type="entry name" value="YVTN repeat-like/Quinoprotein amine dehydrogenase"/>
    <property type="match status" value="1"/>
</dbReference>
<dbReference type="GO" id="GO:0000127">
    <property type="term" value="C:transcription factor TFIIIC complex"/>
    <property type="evidence" value="ECO:0007669"/>
    <property type="project" value="InterPro"/>
</dbReference>
<dbReference type="InterPro" id="IPR001680">
    <property type="entry name" value="WD40_rpt"/>
</dbReference>
<name>A0A0J8E0E4_BETVV</name>
<proteinExistence type="predicted"/>
<organism evidence="1 2">
    <name type="scientific">Beta vulgaris subsp. vulgaris</name>
    <name type="common">Beet</name>
    <dbReference type="NCBI Taxonomy" id="3555"/>
    <lineage>
        <taxon>Eukaryota</taxon>
        <taxon>Viridiplantae</taxon>
        <taxon>Streptophyta</taxon>
        <taxon>Embryophyta</taxon>
        <taxon>Tracheophyta</taxon>
        <taxon>Spermatophyta</taxon>
        <taxon>Magnoliopsida</taxon>
        <taxon>eudicotyledons</taxon>
        <taxon>Gunneridae</taxon>
        <taxon>Pentapetalae</taxon>
        <taxon>Caryophyllales</taxon>
        <taxon>Chenopodiaceae</taxon>
        <taxon>Betoideae</taxon>
        <taxon>Beta</taxon>
    </lineage>
</organism>
<dbReference type="Pfam" id="PF00400">
    <property type="entry name" value="WD40"/>
    <property type="match status" value="1"/>
</dbReference>
<keyword evidence="2" id="KW-1185">Reference proteome</keyword>
<gene>
    <name evidence="1" type="ORF">BVRB_8g201950</name>
</gene>
<dbReference type="Proteomes" id="UP000035740">
    <property type="component" value="Unassembled WGS sequence"/>
</dbReference>
<dbReference type="InterPro" id="IPR015943">
    <property type="entry name" value="WD40/YVTN_repeat-like_dom_sf"/>
</dbReference>
<protein>
    <submittedName>
        <fullName evidence="1">Uncharacterized protein</fullName>
    </submittedName>
</protein>
<dbReference type="Gramene" id="KMS96560">
    <property type="protein sequence ID" value="KMS96560"/>
    <property type="gene ID" value="BVRB_8g201950"/>
</dbReference>
<dbReference type="EMBL" id="KQ090371">
    <property type="protein sequence ID" value="KMS96560.1"/>
    <property type="molecule type" value="Genomic_DNA"/>
</dbReference>
<reference evidence="1 2" key="1">
    <citation type="journal article" date="2014" name="Nature">
        <title>The genome of the recently domesticated crop plant sugar beet (Beta vulgaris).</title>
        <authorList>
            <person name="Dohm J.C."/>
            <person name="Minoche A.E."/>
            <person name="Holtgrawe D."/>
            <person name="Capella-Gutierrez S."/>
            <person name="Zakrzewski F."/>
            <person name="Tafer H."/>
            <person name="Rupp O."/>
            <person name="Sorensen T.R."/>
            <person name="Stracke R."/>
            <person name="Reinhardt R."/>
            <person name="Goesmann A."/>
            <person name="Kraft T."/>
            <person name="Schulz B."/>
            <person name="Stadler P.F."/>
            <person name="Schmidt T."/>
            <person name="Gabaldon T."/>
            <person name="Lehrach H."/>
            <person name="Weisshaar B."/>
            <person name="Himmelbauer H."/>
        </authorList>
    </citation>
    <scope>NUCLEOTIDE SEQUENCE [LARGE SCALE GENOMIC DNA]</scope>
    <source>
        <tissue evidence="1">Taproot</tissue>
    </source>
</reference>
<dbReference type="AlphaFoldDB" id="A0A0J8E0E4"/>
<sequence length="232" mass="25606">MVAHQHFGGSSNSKHLEHAQLDVVYKHNIPSKLRTVNTGVENQGRKFYGCALWPATLFSQWKIHRSACYSMEHCDDPVNTTFTGVIQAHDAWVTALSWGFLASDSSPRFYWLLVFVMAAQSPRKILLAVGKGSGSFQLWTCNIKVKSANKVGSYDAHVQAVTGLACAFDVRYLYSCSQDNSLHGWIYHKGFVYEVSVPSNNLGTKSFYDLPSESDSCYGVAISPGNLALAVV</sequence>
<dbReference type="SUPFAM" id="SSF50978">
    <property type="entry name" value="WD40 repeat-like"/>
    <property type="match status" value="1"/>
</dbReference>
<dbReference type="InterPro" id="IPR044230">
    <property type="entry name" value="GTF3C4"/>
</dbReference>
<accession>A0A0J8E0E4</accession>